<dbReference type="InterPro" id="IPR017998">
    <property type="entry name" value="Chaperone_TCP-1"/>
</dbReference>
<organism evidence="6">
    <name type="scientific">Prasinoderma coloniale</name>
    <dbReference type="NCBI Taxonomy" id="156133"/>
    <lineage>
        <taxon>Eukaryota</taxon>
        <taxon>Viridiplantae</taxon>
        <taxon>Prasinodermophyta</taxon>
        <taxon>Prasinodermophyceae</taxon>
        <taxon>Prasinodermales</taxon>
        <taxon>Prasinodermaceae</taxon>
        <taxon>Prasinoderma</taxon>
    </lineage>
</organism>
<keyword evidence="2" id="KW-0547">Nucleotide-binding</keyword>
<feature type="compositionally biased region" description="Acidic residues" evidence="5">
    <location>
        <begin position="673"/>
        <end position="689"/>
    </location>
</feature>
<dbReference type="InterPro" id="IPR027413">
    <property type="entry name" value="GROEL-like_equatorial_sf"/>
</dbReference>
<dbReference type="InterPro" id="IPR027409">
    <property type="entry name" value="GroEL-like_apical_dom_sf"/>
</dbReference>
<dbReference type="AlphaFoldDB" id="A0A7R9XWL0"/>
<evidence type="ECO:0000256" key="1">
    <source>
        <dbReference type="ARBA" id="ARBA00008020"/>
    </source>
</evidence>
<dbReference type="Gene3D" id="3.50.7.10">
    <property type="entry name" value="GroEL"/>
    <property type="match status" value="1"/>
</dbReference>
<dbReference type="Gene3D" id="1.10.560.10">
    <property type="entry name" value="GroEL-like equatorial domain"/>
    <property type="match status" value="1"/>
</dbReference>
<keyword evidence="3" id="KW-0067">ATP-binding</keyword>
<dbReference type="Pfam" id="PF00118">
    <property type="entry name" value="Cpn60_TCP1"/>
    <property type="match status" value="1"/>
</dbReference>
<dbReference type="InterPro" id="IPR027410">
    <property type="entry name" value="TCP-1-like_intermed_sf"/>
</dbReference>
<comment type="similarity">
    <text evidence="1">Belongs to the TCP-1 chaperonin family.</text>
</comment>
<dbReference type="InterPro" id="IPR002423">
    <property type="entry name" value="Cpn60/GroEL/TCP-1"/>
</dbReference>
<dbReference type="Gene3D" id="3.30.260.10">
    <property type="entry name" value="TCP-1-like chaperonin intermediate domain"/>
    <property type="match status" value="1"/>
</dbReference>
<dbReference type="PANTHER" id="PTHR11353">
    <property type="entry name" value="CHAPERONIN"/>
    <property type="match status" value="1"/>
</dbReference>
<keyword evidence="4" id="KW-0143">Chaperone</keyword>
<evidence type="ECO:0000313" key="6">
    <source>
        <dbReference type="EMBL" id="CAD8230747.1"/>
    </source>
</evidence>
<gene>
    <name evidence="6" type="ORF">PCOL08062_LOCUS1666</name>
</gene>
<dbReference type="GO" id="GO:0005524">
    <property type="term" value="F:ATP binding"/>
    <property type="evidence" value="ECO:0007669"/>
    <property type="project" value="UniProtKB-KW"/>
</dbReference>
<evidence type="ECO:0000256" key="3">
    <source>
        <dbReference type="ARBA" id="ARBA00022840"/>
    </source>
</evidence>
<evidence type="ECO:0000256" key="4">
    <source>
        <dbReference type="ARBA" id="ARBA00023186"/>
    </source>
</evidence>
<accession>A0A7R9XWL0</accession>
<dbReference type="SUPFAM" id="SSF48592">
    <property type="entry name" value="GroEL equatorial domain-like"/>
    <property type="match status" value="1"/>
</dbReference>
<sequence>MLVSAADCLSAAVSASALAATRVTPSFGPLGVDALLMSASKRAAAVATCSPRMILAAAPGAGPLYRALVSACVEGADVTGDGAGARALMAAAALATADTECRRAARTPTAAGAWQAALARELALLAEQAYEDIRPACVRVPACWGAAACLVHTALCGSVAPTAVSTLARLVLALLRETAGATSSDGTHADAPAWAAAARTLAASPPVVASAGAAPLTASALLQGVVCTSGLARQQMARHAIPQAGVHNRREPICVAVLDAPLDLESVSDGNMRVAVRVAGADARASARAWKTAMLAERVTRLRTRGCALLLCTHRLSELAVATLDAAGIAAAMLVERDEAERVARACGADVMPDNLPSTLEAAAMGRAGAVAVIKLGGMPGLCVTPSVDTTVRVGDNERARLRAHTLVVAAPSAALAGTYSRAVRLALRVVAAACAASERDGVLALEGGGGAAEMAIASELCAGAQADSPVRAAARRVLRAAAEAVPLALLRSCGDQRAVTKAMAALRMAHRPLASSAGDAINAGDGRACCDDEQDAGSCGRCVRPSRMGVIVYGAAAASMCDCAARELRAHLTAAISGETLEWKSSAEVDLEGDAWTPQVHADVLGLGVVHPAGEAAAVLRDAVAVASRLMRLGGVATVRRAAGSKLLRPATGVGRADGSYDYDHGLSDTSSDGESDADTEGGSLDDD</sequence>
<evidence type="ECO:0000256" key="2">
    <source>
        <dbReference type="ARBA" id="ARBA00022741"/>
    </source>
</evidence>
<proteinExistence type="inferred from homology"/>
<name>A0A7R9XWL0_9VIRI</name>
<reference evidence="6" key="1">
    <citation type="submission" date="2021-01" db="EMBL/GenBank/DDBJ databases">
        <authorList>
            <person name="Corre E."/>
            <person name="Pelletier E."/>
            <person name="Niang G."/>
            <person name="Scheremetjew M."/>
            <person name="Finn R."/>
            <person name="Kale V."/>
            <person name="Holt S."/>
            <person name="Cochrane G."/>
            <person name="Meng A."/>
            <person name="Brown T."/>
            <person name="Cohen L."/>
        </authorList>
    </citation>
    <scope>NUCLEOTIDE SEQUENCE</scope>
    <source>
        <strain evidence="6">CCMP1413</strain>
    </source>
</reference>
<dbReference type="GO" id="GO:0140662">
    <property type="term" value="F:ATP-dependent protein folding chaperone"/>
    <property type="evidence" value="ECO:0007669"/>
    <property type="project" value="InterPro"/>
</dbReference>
<protein>
    <submittedName>
        <fullName evidence="6">Uncharacterized protein</fullName>
    </submittedName>
</protein>
<dbReference type="SUPFAM" id="SSF52029">
    <property type="entry name" value="GroEL apical domain-like"/>
    <property type="match status" value="1"/>
</dbReference>
<evidence type="ECO:0000256" key="5">
    <source>
        <dbReference type="SAM" id="MobiDB-lite"/>
    </source>
</evidence>
<dbReference type="EMBL" id="HBDZ01002104">
    <property type="protein sequence ID" value="CAD8230747.1"/>
    <property type="molecule type" value="Transcribed_RNA"/>
</dbReference>
<feature type="region of interest" description="Disordered" evidence="5">
    <location>
        <begin position="652"/>
        <end position="689"/>
    </location>
</feature>